<sequence length="109" mass="11842">MEREGWKYAPLGLGTGVAGMVSLTGMVLVLPPLQPAGLLVSRVRLLLYSSARPAVSKASLGFRSRRCCCNSSGQFHKNCSMAISSFSCWKVVSPSPEVHWSTARRRALM</sequence>
<keyword evidence="1" id="KW-0812">Transmembrane</keyword>
<accession>A0AAV6YCL9</accession>
<evidence type="ECO:0000313" key="3">
    <source>
        <dbReference type="Proteomes" id="UP000824782"/>
    </source>
</evidence>
<dbReference type="EMBL" id="WNYA01090068">
    <property type="protein sequence ID" value="KAG8534811.1"/>
    <property type="molecule type" value="Genomic_DNA"/>
</dbReference>
<evidence type="ECO:0000313" key="2">
    <source>
        <dbReference type="EMBL" id="KAG8534811.1"/>
    </source>
</evidence>
<keyword evidence="3" id="KW-1185">Reference proteome</keyword>
<evidence type="ECO:0000256" key="1">
    <source>
        <dbReference type="SAM" id="Phobius"/>
    </source>
</evidence>
<comment type="caution">
    <text evidence="2">The sequence shown here is derived from an EMBL/GenBank/DDBJ whole genome shotgun (WGS) entry which is preliminary data.</text>
</comment>
<organism evidence="2 3">
    <name type="scientific">Engystomops pustulosus</name>
    <name type="common">Tungara frog</name>
    <name type="synonym">Physalaemus pustulosus</name>
    <dbReference type="NCBI Taxonomy" id="76066"/>
    <lineage>
        <taxon>Eukaryota</taxon>
        <taxon>Metazoa</taxon>
        <taxon>Chordata</taxon>
        <taxon>Craniata</taxon>
        <taxon>Vertebrata</taxon>
        <taxon>Euteleostomi</taxon>
        <taxon>Amphibia</taxon>
        <taxon>Batrachia</taxon>
        <taxon>Anura</taxon>
        <taxon>Neobatrachia</taxon>
        <taxon>Hyloidea</taxon>
        <taxon>Leptodactylidae</taxon>
        <taxon>Leiuperinae</taxon>
        <taxon>Engystomops</taxon>
    </lineage>
</organism>
<proteinExistence type="predicted"/>
<protein>
    <submittedName>
        <fullName evidence="2">Uncharacterized protein</fullName>
    </submittedName>
</protein>
<reference evidence="2" key="1">
    <citation type="thesis" date="2020" institute="ProQuest LLC" country="789 East Eisenhower Parkway, Ann Arbor, MI, USA">
        <title>Comparative Genomics and Chromosome Evolution.</title>
        <authorList>
            <person name="Mudd A.B."/>
        </authorList>
    </citation>
    <scope>NUCLEOTIDE SEQUENCE</scope>
    <source>
        <strain evidence="2">237g6f4</strain>
        <tissue evidence="2">Blood</tissue>
    </source>
</reference>
<gene>
    <name evidence="2" type="ORF">GDO81_030243</name>
</gene>
<name>A0AAV6YCL9_ENGPU</name>
<dbReference type="Proteomes" id="UP000824782">
    <property type="component" value="Unassembled WGS sequence"/>
</dbReference>
<feature type="transmembrane region" description="Helical" evidence="1">
    <location>
        <begin position="12"/>
        <end position="33"/>
    </location>
</feature>
<dbReference type="AlphaFoldDB" id="A0AAV6YCL9"/>
<keyword evidence="1" id="KW-1133">Transmembrane helix</keyword>
<keyword evidence="1" id="KW-0472">Membrane</keyword>